<evidence type="ECO:0000259" key="6">
    <source>
        <dbReference type="Pfam" id="PF00251"/>
    </source>
</evidence>
<dbReference type="InterPro" id="IPR023296">
    <property type="entry name" value="Glyco_hydro_beta-prop_sf"/>
</dbReference>
<evidence type="ECO:0000256" key="5">
    <source>
        <dbReference type="RuleBase" id="RU362110"/>
    </source>
</evidence>
<accession>A0A5P6VPP3</accession>
<dbReference type="PANTHER" id="PTHR43101">
    <property type="entry name" value="BETA-FRUCTOSIDASE"/>
    <property type="match status" value="1"/>
</dbReference>
<dbReference type="SMART" id="SM00640">
    <property type="entry name" value="Glyco_32"/>
    <property type="match status" value="1"/>
</dbReference>
<reference evidence="9" key="1">
    <citation type="submission" date="2019-08" db="EMBL/GenBank/DDBJ databases">
        <title>Complete Genome Sequence of the Polysaccharide-Degrading Rumen Bacterium Pseudobutyrivibrio xylanivorans MA3014.</title>
        <authorList>
            <person name="Palevich N."/>
            <person name="Maclean P.H."/>
            <person name="Kelly W.J."/>
            <person name="Leahy S.C."/>
            <person name="Rakonjac J."/>
            <person name="Attwood G.T."/>
        </authorList>
    </citation>
    <scope>NUCLEOTIDE SEQUENCE [LARGE SCALE GENOMIC DNA]</scope>
    <source>
        <strain evidence="9">MA3014</strain>
    </source>
</reference>
<evidence type="ECO:0000313" key="8">
    <source>
        <dbReference type="EMBL" id="QFJ54537.1"/>
    </source>
</evidence>
<evidence type="ECO:0000256" key="1">
    <source>
        <dbReference type="ARBA" id="ARBA00009902"/>
    </source>
</evidence>
<dbReference type="SUPFAM" id="SSF75005">
    <property type="entry name" value="Arabinanase/levansucrase/invertase"/>
    <property type="match status" value="1"/>
</dbReference>
<dbReference type="SUPFAM" id="SSF49899">
    <property type="entry name" value="Concanavalin A-like lectins/glucanases"/>
    <property type="match status" value="1"/>
</dbReference>
<dbReference type="EMBL" id="CP043028">
    <property type="protein sequence ID" value="QFJ54537.1"/>
    <property type="molecule type" value="Genomic_DNA"/>
</dbReference>
<evidence type="ECO:0000256" key="2">
    <source>
        <dbReference type="ARBA" id="ARBA00012758"/>
    </source>
</evidence>
<dbReference type="InterPro" id="IPR013148">
    <property type="entry name" value="Glyco_hydro_32_N"/>
</dbReference>
<dbReference type="RefSeq" id="WP_151623024.1">
    <property type="nucleotide sequence ID" value="NZ_CP043028.1"/>
</dbReference>
<name>A0A5P6VPP3_PSEXY</name>
<keyword evidence="4 5" id="KW-0326">Glycosidase</keyword>
<dbReference type="Gene3D" id="2.60.120.560">
    <property type="entry name" value="Exo-inulinase, domain 1"/>
    <property type="match status" value="1"/>
</dbReference>
<dbReference type="Proteomes" id="UP000327030">
    <property type="component" value="Chromosome 1"/>
</dbReference>
<evidence type="ECO:0000256" key="4">
    <source>
        <dbReference type="ARBA" id="ARBA00023295"/>
    </source>
</evidence>
<dbReference type="InterPro" id="IPR013189">
    <property type="entry name" value="Glyco_hydro_32_C"/>
</dbReference>
<gene>
    <name evidence="8" type="primary">scr32A</name>
    <name evidence="8" type="ORF">FXF36_06560</name>
</gene>
<proteinExistence type="inferred from homology"/>
<feature type="domain" description="Glycosyl hydrolase family 32 C-terminal" evidence="7">
    <location>
        <begin position="363"/>
        <end position="481"/>
    </location>
</feature>
<feature type="domain" description="Glycosyl hydrolase family 32 N-terminal" evidence="6">
    <location>
        <begin position="30"/>
        <end position="338"/>
    </location>
</feature>
<dbReference type="Gene3D" id="2.115.10.20">
    <property type="entry name" value="Glycosyl hydrolase domain, family 43"/>
    <property type="match status" value="1"/>
</dbReference>
<evidence type="ECO:0000313" key="9">
    <source>
        <dbReference type="Proteomes" id="UP000327030"/>
    </source>
</evidence>
<dbReference type="CDD" id="cd08996">
    <property type="entry name" value="GH32_FFase"/>
    <property type="match status" value="1"/>
</dbReference>
<dbReference type="KEGG" id="pxv:FXF36_06560"/>
<sequence length="492" mass="56388">MKISEKLAAARQYETEAIEKGKVTDRPAFHTTGTVGWINDPNGFSIYKGEYHLFYQYYPFDNHWGPMHWGHSKTSDFIKWDFLPCALAPDSAEDAEGCFSGSAIETPDGKHLLIYTGITKAGVVDGWERCYQQQCVAIGDGVDYEKVDGNPVISKEDLPEGSNPYEFRDPKILMRDGKYYTIAVNMDKEDCGNAYVFESEDALHWKFLKMLDESKWEVGRVWECPDYFALGNKQVLIVSPQETEGNGVDIMPGYNNFFLLGNESAPFEFEREVVQPIDFGTDFYAAQTIETIDGRRVMVAWMQNWETKDYGNDKRGFFGMMTLPRELWLEDGHVYQRPVKELENYYCNQVAYRDVRVFKPLTLDGIRGRVLDMKLRLKPEIGSEGYIFKICVAKDHRHKTVIELDARKGTIKLDRSGSGYKISALATREFPVDFENGKIELRIVLDKWSLELFANNGKQAASMKIDTDLSAENITFESDKTVVMDVIKFDFK</sequence>
<protein>
    <recommendedName>
        <fullName evidence="2">beta-fructofuranosidase</fullName>
        <ecNumber evidence="2">3.2.1.26</ecNumber>
    </recommendedName>
</protein>
<dbReference type="InterPro" id="IPR013320">
    <property type="entry name" value="ConA-like_dom_sf"/>
</dbReference>
<dbReference type="GO" id="GO:0005975">
    <property type="term" value="P:carbohydrate metabolic process"/>
    <property type="evidence" value="ECO:0007669"/>
    <property type="project" value="InterPro"/>
</dbReference>
<evidence type="ECO:0000259" key="7">
    <source>
        <dbReference type="Pfam" id="PF08244"/>
    </source>
</evidence>
<comment type="similarity">
    <text evidence="1 5">Belongs to the glycosyl hydrolase 32 family.</text>
</comment>
<dbReference type="GO" id="GO:0004564">
    <property type="term" value="F:beta-fructofuranosidase activity"/>
    <property type="evidence" value="ECO:0007669"/>
    <property type="project" value="UniProtKB-EC"/>
</dbReference>
<dbReference type="EC" id="3.2.1.26" evidence="2"/>
<organism evidence="8 9">
    <name type="scientific">Pseudobutyrivibrio xylanivorans</name>
    <dbReference type="NCBI Taxonomy" id="185007"/>
    <lineage>
        <taxon>Bacteria</taxon>
        <taxon>Bacillati</taxon>
        <taxon>Bacillota</taxon>
        <taxon>Clostridia</taxon>
        <taxon>Lachnospirales</taxon>
        <taxon>Lachnospiraceae</taxon>
        <taxon>Pseudobutyrivibrio</taxon>
    </lineage>
</organism>
<dbReference type="InterPro" id="IPR051214">
    <property type="entry name" value="GH32_Enzymes"/>
</dbReference>
<dbReference type="Pfam" id="PF00251">
    <property type="entry name" value="Glyco_hydro_32N"/>
    <property type="match status" value="1"/>
</dbReference>
<keyword evidence="3 5" id="KW-0378">Hydrolase</keyword>
<dbReference type="InterPro" id="IPR001362">
    <property type="entry name" value="Glyco_hydro_32"/>
</dbReference>
<dbReference type="PANTHER" id="PTHR43101:SF1">
    <property type="entry name" value="BETA-FRUCTOSIDASE"/>
    <property type="match status" value="1"/>
</dbReference>
<dbReference type="Pfam" id="PF08244">
    <property type="entry name" value="Glyco_hydro_32C"/>
    <property type="match status" value="1"/>
</dbReference>
<evidence type="ECO:0000256" key="3">
    <source>
        <dbReference type="ARBA" id="ARBA00022801"/>
    </source>
</evidence>
<dbReference type="AlphaFoldDB" id="A0A5P6VPP3"/>
<dbReference type="OrthoDB" id="9759709at2"/>